<sequence length="452" mass="50499">PNVNETIHTAFNVELSPTQSDTDSSHTHRPSAPIIEDWVSDSEDDSKVEILQNAPSFVQPNEQVKTPRPSVKPLETSIPASNPTTAIPKPKSHRNSRNRKACFVCKSLTHLIKDFDYYEKIMVQTPIRNHTQRGNHQQYTSMTLLNPQRHVVPTAVLTKSKLVPITPARLVTAAVSKPHVTRPRQAKTVVIKPYSPPRRHINRSPSPKANTFPLKVIAVKAPMVLKAYGCETNLSFNVELSPTQSDTNPSHTHRPSAPIIEDWVSDSEDDFKVEILHNAPSFVQPNEQVKTPRPSVKPLETSIPASNPTTAIPKPKSHENSRNRKVCFVCKSLTHLIKDFDYHEKIMAQTPIRNHTQRGNHQQYTSMTLSNPQRHVVPTAVLTKSKLVLITPARLVTAAVSKPHVTRPRQAKTVVTKPYSPPRRHINHSPSPKANTFPLKVTAVKAPMVNAI</sequence>
<dbReference type="AlphaFoldDB" id="A0A699L689"/>
<feature type="region of interest" description="Disordered" evidence="1">
    <location>
        <begin position="285"/>
        <end position="319"/>
    </location>
</feature>
<protein>
    <submittedName>
        <fullName evidence="2">Uncharacterized protein</fullName>
    </submittedName>
</protein>
<evidence type="ECO:0000313" key="2">
    <source>
        <dbReference type="EMBL" id="GFB18987.1"/>
    </source>
</evidence>
<dbReference type="EMBL" id="BKCJ010571578">
    <property type="protein sequence ID" value="GFB18987.1"/>
    <property type="molecule type" value="Genomic_DNA"/>
</dbReference>
<feature type="region of interest" description="Disordered" evidence="1">
    <location>
        <begin position="14"/>
        <end position="34"/>
    </location>
</feature>
<proteinExistence type="predicted"/>
<organism evidence="2">
    <name type="scientific">Tanacetum cinerariifolium</name>
    <name type="common">Dalmatian daisy</name>
    <name type="synonym">Chrysanthemum cinerariifolium</name>
    <dbReference type="NCBI Taxonomy" id="118510"/>
    <lineage>
        <taxon>Eukaryota</taxon>
        <taxon>Viridiplantae</taxon>
        <taxon>Streptophyta</taxon>
        <taxon>Embryophyta</taxon>
        <taxon>Tracheophyta</taxon>
        <taxon>Spermatophyta</taxon>
        <taxon>Magnoliopsida</taxon>
        <taxon>eudicotyledons</taxon>
        <taxon>Gunneridae</taxon>
        <taxon>Pentapetalae</taxon>
        <taxon>asterids</taxon>
        <taxon>campanulids</taxon>
        <taxon>Asterales</taxon>
        <taxon>Asteraceae</taxon>
        <taxon>Asteroideae</taxon>
        <taxon>Anthemideae</taxon>
        <taxon>Anthemidinae</taxon>
        <taxon>Tanacetum</taxon>
    </lineage>
</organism>
<evidence type="ECO:0000256" key="1">
    <source>
        <dbReference type="SAM" id="MobiDB-lite"/>
    </source>
</evidence>
<accession>A0A699L689</accession>
<feature type="region of interest" description="Disordered" evidence="1">
    <location>
        <begin position="60"/>
        <end position="95"/>
    </location>
</feature>
<feature type="region of interest" description="Disordered" evidence="1">
    <location>
        <begin position="403"/>
        <end position="435"/>
    </location>
</feature>
<name>A0A699L689_TANCI</name>
<reference evidence="2" key="1">
    <citation type="journal article" date="2019" name="Sci. Rep.">
        <title>Draft genome of Tanacetum cinerariifolium, the natural source of mosquito coil.</title>
        <authorList>
            <person name="Yamashiro T."/>
            <person name="Shiraishi A."/>
            <person name="Satake H."/>
            <person name="Nakayama K."/>
        </authorList>
    </citation>
    <scope>NUCLEOTIDE SEQUENCE</scope>
</reference>
<feature type="non-terminal residue" evidence="2">
    <location>
        <position position="1"/>
    </location>
</feature>
<gene>
    <name evidence="2" type="ORF">Tci_690958</name>
</gene>
<comment type="caution">
    <text evidence="2">The sequence shown here is derived from an EMBL/GenBank/DDBJ whole genome shotgun (WGS) entry which is preliminary data.</text>
</comment>